<comment type="caution">
    <text evidence="8">The sequence shown here is derived from an EMBL/GenBank/DDBJ whole genome shotgun (WGS) entry which is preliminary data.</text>
</comment>
<protein>
    <recommendedName>
        <fullName evidence="2">HECT-type E3 ubiquitin transferase</fullName>
        <ecNumber evidence="2">2.3.2.26</ecNumber>
    </recommendedName>
</protein>
<evidence type="ECO:0000256" key="4">
    <source>
        <dbReference type="ARBA" id="ARBA00022786"/>
    </source>
</evidence>
<dbReference type="SMART" id="SM00119">
    <property type="entry name" value="HECTc"/>
    <property type="match status" value="1"/>
</dbReference>
<dbReference type="Gene3D" id="3.30.2160.10">
    <property type="entry name" value="Hect, E3 ligase catalytic domain"/>
    <property type="match status" value="1"/>
</dbReference>
<dbReference type="InterPro" id="IPR035983">
    <property type="entry name" value="Hect_E3_ubiquitin_ligase"/>
</dbReference>
<keyword evidence="3" id="KW-0808">Transferase</keyword>
<organism evidence="8 9">
    <name type="scientific">Smittium culicis</name>
    <dbReference type="NCBI Taxonomy" id="133412"/>
    <lineage>
        <taxon>Eukaryota</taxon>
        <taxon>Fungi</taxon>
        <taxon>Fungi incertae sedis</taxon>
        <taxon>Zoopagomycota</taxon>
        <taxon>Kickxellomycotina</taxon>
        <taxon>Harpellomycetes</taxon>
        <taxon>Harpellales</taxon>
        <taxon>Legeriomycetaceae</taxon>
        <taxon>Smittium</taxon>
    </lineage>
</organism>
<keyword evidence="9" id="KW-1185">Reference proteome</keyword>
<dbReference type="SUPFAM" id="SSF56204">
    <property type="entry name" value="Hect, E3 ligase catalytic domain"/>
    <property type="match status" value="1"/>
</dbReference>
<evidence type="ECO:0000259" key="7">
    <source>
        <dbReference type="PROSITE" id="PS50237"/>
    </source>
</evidence>
<dbReference type="Proteomes" id="UP000187429">
    <property type="component" value="Unassembled WGS sequence"/>
</dbReference>
<dbReference type="Gene3D" id="3.90.1750.10">
    <property type="entry name" value="Hect, E3 ligase catalytic domains"/>
    <property type="match status" value="1"/>
</dbReference>
<dbReference type="OrthoDB" id="8068875at2759"/>
<feature type="active site" description="Glycyl thioester intermediate" evidence="5">
    <location>
        <position position="1426"/>
    </location>
</feature>
<dbReference type="EC" id="2.3.2.26" evidence="2"/>
<dbReference type="Gene3D" id="3.30.2410.10">
    <property type="entry name" value="Hect, E3 ligase catalytic domain"/>
    <property type="match status" value="1"/>
</dbReference>
<evidence type="ECO:0000256" key="2">
    <source>
        <dbReference type="ARBA" id="ARBA00012485"/>
    </source>
</evidence>
<evidence type="ECO:0000313" key="9">
    <source>
        <dbReference type="Proteomes" id="UP000187429"/>
    </source>
</evidence>
<evidence type="ECO:0000256" key="5">
    <source>
        <dbReference type="PROSITE-ProRule" id="PRU00104"/>
    </source>
</evidence>
<feature type="domain" description="HECT" evidence="7">
    <location>
        <begin position="930"/>
        <end position="1443"/>
    </location>
</feature>
<feature type="compositionally biased region" description="Polar residues" evidence="6">
    <location>
        <begin position="1376"/>
        <end position="1400"/>
    </location>
</feature>
<dbReference type="PROSITE" id="PS50237">
    <property type="entry name" value="HECT"/>
    <property type="match status" value="1"/>
</dbReference>
<dbReference type="GO" id="GO:0061630">
    <property type="term" value="F:ubiquitin protein ligase activity"/>
    <property type="evidence" value="ECO:0007669"/>
    <property type="project" value="UniProtKB-EC"/>
</dbReference>
<dbReference type="PANTHER" id="PTHR45700">
    <property type="entry name" value="UBIQUITIN-PROTEIN LIGASE E3C"/>
    <property type="match status" value="1"/>
</dbReference>
<evidence type="ECO:0000256" key="3">
    <source>
        <dbReference type="ARBA" id="ARBA00022679"/>
    </source>
</evidence>
<dbReference type="EMBL" id="LSSM01007476">
    <property type="protein sequence ID" value="OMJ08113.1"/>
    <property type="molecule type" value="Genomic_DNA"/>
</dbReference>
<dbReference type="Pfam" id="PF00632">
    <property type="entry name" value="HECT"/>
    <property type="match status" value="1"/>
</dbReference>
<dbReference type="GO" id="GO:0006511">
    <property type="term" value="P:ubiquitin-dependent protein catabolic process"/>
    <property type="evidence" value="ECO:0007669"/>
    <property type="project" value="TreeGrafter"/>
</dbReference>
<dbReference type="GO" id="GO:0000209">
    <property type="term" value="P:protein polyubiquitination"/>
    <property type="evidence" value="ECO:0007669"/>
    <property type="project" value="InterPro"/>
</dbReference>
<evidence type="ECO:0000313" key="8">
    <source>
        <dbReference type="EMBL" id="OMJ08113.1"/>
    </source>
</evidence>
<dbReference type="InterPro" id="IPR000569">
    <property type="entry name" value="HECT_dom"/>
</dbReference>
<feature type="compositionally biased region" description="Polar residues" evidence="6">
    <location>
        <begin position="1329"/>
        <end position="1347"/>
    </location>
</feature>
<dbReference type="InterPro" id="IPR044611">
    <property type="entry name" value="E3A/B/C-like"/>
</dbReference>
<sequence length="1443" mass="165047">MSEDSLESPLSIFLKILNFINLKNPDFYWFQSLSLSYLMHDGLYYKVLYKIFCYFDEEYSSSGNSLKNSTTFSSASSQIEIYENIISQITIVLFTPFDLASSSPFIVEPVNHFMHRFTALQRKCVLYFSRFFFQLIPVLSKTLLIENPEFAKYISSPLIPWKKIVSQLSHEPSKPSLEVIELLSNRNPSKPKKLQNCQRQNNSKDDYIESYSTEILISVITNLTSFVMPKAVSNDNCKYTSVKKPKYKLTSPISTPHECNRFKEIDTNNDEYEKSWYEISIDLALHWIEPSSINIIIELINISKINDPISRINYISKNKEVFNNFINFNYILVPNYVSYLYCKDFMEILFDCGGVIDSFDPSLPQNSFKQNSLKYLSRITQLCDYESRFLFLSTLSNGENYILNKIWPCLVNNYSIRSVFGQEKSSWDLINHSHAWESQQDNLSSEKLKFRSETFVQEYYDWDKVWLGLELVLIIIHEQLKRATNKDFNKILLLDDNSSTPFTFWSYHPDAILLFAKVCRNIGVSICWLQLDSKNSSLYLTNPKTKSFSSWKLILDLSVYISKRLFLKDEKLNWTKSENFWQIDCSQLHLSLISNPIVNDKEFNDHLKSQDKKFSSEFTNVFSARHYDKELVNSISVIPGSDDLDSDSNSDTESLNSDIEEISNVEAYSMNEVGDAYNVRPLNSERITQPLGTDSSRNKFIKKGKKSFFSANKLDILRSSINIILKMPFTIPFKERVYIFNSLVKKDLQRLRDVVSKSINPYDPGFNRFSGFRNLDVSARIYIERGNELIDGFYSLYPLLTGKRPYYNGTIPSDASISSNFDGESNSTDFGYPFVDRISENQTAYNTSPYSFSSDTIESRSGIDFHNSRNNFSNNSHEETLGLSHIDSGVDRGLTRGFGTISGISHNRRNQPVPNYQYSEYSPLIKSISHSDAFKLGFVVSFVDKYGNLEAGVDGGGVSREFVENFEKLVLSDNSSISGKHISSRLFSQTKSDPPNIYPSSIDFLFISKMYSLILNKLKHPLNFEKQFKLFVLSGAMVGKSIYNQRFISSPFEFSDLFMSRWLGLTYDIDDLEQLDPTIYSGLMKIHEFESSSSPGSDSQEADELDFENDELYQTFGLDFTTTINIQDNLKLTLILPSVEPEKNLFGDSSYSSVNFESSFDKTKDYLPMSINNTILIDPKEIQPLTLKNKDKYLQSMIDFYINSKSSSVPQNMFLNGVFRITPCSWYRTLFCSPKELNTFLCNGSLYNSEIDISEWKANTVYSGEFRNEGRNHTCVKMFWDIVENSLVENERRSLIKFITGSEQLPQNGFRGMDPTFCIQGIENDLSEQENPPLSDTNSGNVDSSTHSNSIGASISFGSSLGFGSAVSSINQQLPEFGSNSGVSNTQQNRDSIPKNTPSDSKGEMDTLSIEEKELKFGRFPSASTCANLLKLPVYSTRTALKQ</sequence>
<proteinExistence type="predicted"/>
<gene>
    <name evidence="8" type="ORF">AYI69_g11189</name>
</gene>
<feature type="region of interest" description="Disordered" evidence="6">
    <location>
        <begin position="1376"/>
        <end position="1406"/>
    </location>
</feature>
<name>A0A1R1X0E4_9FUNG</name>
<dbReference type="PANTHER" id="PTHR45700:SF2">
    <property type="entry name" value="UBIQUITIN-PROTEIN LIGASE E3C"/>
    <property type="match status" value="1"/>
</dbReference>
<keyword evidence="4 5" id="KW-0833">Ubl conjugation pathway</keyword>
<evidence type="ECO:0000256" key="6">
    <source>
        <dbReference type="SAM" id="MobiDB-lite"/>
    </source>
</evidence>
<comment type="catalytic activity">
    <reaction evidence="1">
        <text>S-ubiquitinyl-[E2 ubiquitin-conjugating enzyme]-L-cysteine + [acceptor protein]-L-lysine = [E2 ubiquitin-conjugating enzyme]-L-cysteine + N(6)-ubiquitinyl-[acceptor protein]-L-lysine.</text>
        <dbReference type="EC" id="2.3.2.26"/>
    </reaction>
</comment>
<accession>A0A1R1X0E4</accession>
<feature type="region of interest" description="Disordered" evidence="6">
    <location>
        <begin position="1327"/>
        <end position="1347"/>
    </location>
</feature>
<reference evidence="9" key="1">
    <citation type="submission" date="2017-01" db="EMBL/GenBank/DDBJ databases">
        <authorList>
            <person name="Wang Y."/>
            <person name="White M."/>
            <person name="Kvist S."/>
            <person name="Moncalvo J.-M."/>
        </authorList>
    </citation>
    <scope>NUCLEOTIDE SEQUENCE [LARGE SCALE GENOMIC DNA]</scope>
    <source>
        <strain evidence="9">ID-206-W2</strain>
    </source>
</reference>
<evidence type="ECO:0000256" key="1">
    <source>
        <dbReference type="ARBA" id="ARBA00000885"/>
    </source>
</evidence>